<name>A0A559IL74_9BACL</name>
<dbReference type="CDD" id="cd02440">
    <property type="entry name" value="AdoMet_MTases"/>
    <property type="match status" value="1"/>
</dbReference>
<accession>A0A559IL74</accession>
<evidence type="ECO:0000313" key="4">
    <source>
        <dbReference type="EMBL" id="TVX88367.1"/>
    </source>
</evidence>
<evidence type="ECO:0000256" key="1">
    <source>
        <dbReference type="ARBA" id="ARBA00022603"/>
    </source>
</evidence>
<keyword evidence="2" id="KW-0808">Transferase</keyword>
<dbReference type="PANTHER" id="PTHR13090">
    <property type="entry name" value="ARGININE-HYDROXYLASE NDUFAF5, MITOCHONDRIAL"/>
    <property type="match status" value="1"/>
</dbReference>
<dbReference type="Proteomes" id="UP000318102">
    <property type="component" value="Unassembled WGS sequence"/>
</dbReference>
<gene>
    <name evidence="4" type="ORF">FPZ44_21025</name>
</gene>
<comment type="caution">
    <text evidence="4">The sequence shown here is derived from an EMBL/GenBank/DDBJ whole genome shotgun (WGS) entry which is preliminary data.</text>
</comment>
<dbReference type="InterPro" id="IPR013217">
    <property type="entry name" value="Methyltransf_12"/>
</dbReference>
<protein>
    <submittedName>
        <fullName evidence="4">Methyltransferase</fullName>
    </submittedName>
</protein>
<dbReference type="InterPro" id="IPR029063">
    <property type="entry name" value="SAM-dependent_MTases_sf"/>
</dbReference>
<evidence type="ECO:0000259" key="3">
    <source>
        <dbReference type="Pfam" id="PF08242"/>
    </source>
</evidence>
<sequence length="336" mass="38706">MNNFNSNNIMERRSIPPEMNKVLVGQRFDRRAHEYDRYADVQTKMIQTLLDWQPVQQHMQVLKEQNGNHNLRMHEPSKLLDIGCGTGALTQAVISALPSTSIELSMLDLSPRMLQEAQRKLMLAGYDVEQIQLIAADAEKWAAVDKVMDNDNDSGTRTITQSQDSYDLILSSAAFQWFNQPQFTLQALYKRLRTKGMLTFATFMPGTLQQLHEACAYADSQLNFDVHPRGQAYVNAVDWQTWMGKCTSSSAWMEQEWTLTYDSLEDMLQRVRRIGASNALQQRSAPITRKWIHYMKEYYYEHYGMENGSVHVTYRAGFGYISSEQISNKINESSLK</sequence>
<dbReference type="SUPFAM" id="SSF53335">
    <property type="entry name" value="S-adenosyl-L-methionine-dependent methyltransferases"/>
    <property type="match status" value="1"/>
</dbReference>
<reference evidence="4 5" key="1">
    <citation type="submission" date="2019-07" db="EMBL/GenBank/DDBJ databases">
        <authorList>
            <person name="Kim J."/>
        </authorList>
    </citation>
    <scope>NUCLEOTIDE SEQUENCE [LARGE SCALE GENOMIC DNA]</scope>
    <source>
        <strain evidence="4 5">N4</strain>
    </source>
</reference>
<feature type="domain" description="Methyltransferase type 12" evidence="3">
    <location>
        <begin position="80"/>
        <end position="198"/>
    </location>
</feature>
<dbReference type="PANTHER" id="PTHR13090:SF1">
    <property type="entry name" value="ARGININE-HYDROXYLASE NDUFAF5, MITOCHONDRIAL"/>
    <property type="match status" value="1"/>
</dbReference>
<dbReference type="GO" id="GO:0032259">
    <property type="term" value="P:methylation"/>
    <property type="evidence" value="ECO:0007669"/>
    <property type="project" value="UniProtKB-KW"/>
</dbReference>
<dbReference type="GO" id="GO:0008168">
    <property type="term" value="F:methyltransferase activity"/>
    <property type="evidence" value="ECO:0007669"/>
    <property type="project" value="UniProtKB-KW"/>
</dbReference>
<dbReference type="AlphaFoldDB" id="A0A559IL74"/>
<dbReference type="OrthoDB" id="9760689at2"/>
<dbReference type="InterPro" id="IPR050602">
    <property type="entry name" value="Malonyl-ACP_OMT"/>
</dbReference>
<keyword evidence="5" id="KW-1185">Reference proteome</keyword>
<dbReference type="Pfam" id="PF08242">
    <property type="entry name" value="Methyltransf_12"/>
    <property type="match status" value="1"/>
</dbReference>
<dbReference type="EMBL" id="VNJK01000003">
    <property type="protein sequence ID" value="TVX88367.1"/>
    <property type="molecule type" value="Genomic_DNA"/>
</dbReference>
<organism evidence="4 5">
    <name type="scientific">Paenibacillus agilis</name>
    <dbReference type="NCBI Taxonomy" id="3020863"/>
    <lineage>
        <taxon>Bacteria</taxon>
        <taxon>Bacillati</taxon>
        <taxon>Bacillota</taxon>
        <taxon>Bacilli</taxon>
        <taxon>Bacillales</taxon>
        <taxon>Paenibacillaceae</taxon>
        <taxon>Paenibacillus</taxon>
    </lineage>
</organism>
<dbReference type="RefSeq" id="WP_144993589.1">
    <property type="nucleotide sequence ID" value="NZ_VNJK01000003.1"/>
</dbReference>
<keyword evidence="1 4" id="KW-0489">Methyltransferase</keyword>
<dbReference type="Gene3D" id="3.40.50.150">
    <property type="entry name" value="Vaccinia Virus protein VP39"/>
    <property type="match status" value="1"/>
</dbReference>
<proteinExistence type="predicted"/>
<evidence type="ECO:0000313" key="5">
    <source>
        <dbReference type="Proteomes" id="UP000318102"/>
    </source>
</evidence>
<evidence type="ECO:0000256" key="2">
    <source>
        <dbReference type="ARBA" id="ARBA00022679"/>
    </source>
</evidence>